<keyword evidence="4" id="KW-1185">Reference proteome</keyword>
<dbReference type="AlphaFoldDB" id="A0A0D2DZU3"/>
<name>A0A0D2DZU3_9EURO</name>
<dbReference type="PANTHER" id="PTHR33099:SF7">
    <property type="entry name" value="MYND-TYPE DOMAIN-CONTAINING PROTEIN"/>
    <property type="match status" value="1"/>
</dbReference>
<evidence type="ECO:0000313" key="3">
    <source>
        <dbReference type="EMBL" id="KIW67667.1"/>
    </source>
</evidence>
<proteinExistence type="predicted"/>
<dbReference type="HOGENOM" id="CLU_019613_1_1_1"/>
<gene>
    <name evidence="3" type="ORF">PV04_06899</name>
</gene>
<sequence length="580" mass="64226">MASNMETPNAEAPTHEDITSLADMAQRKIFQELAKIIRDETQHSTFAVGGSIPVMLLADHLICESDDAASEDDDAPGKEVPKDTGSRQNSKTAEPLTHQDNAHAAVSYELSDTTPQREAPEPQSEEERVSASGIHNNTQASEKESASHKMRCDPVTIRWDSAAGDSSYKVTLPCTNDQRPSFEQLLKDCQPASFGLGGKDVMDETYRKAGKLDETAFCTNFNPYALGIIDTAAQVLVPNNSGQTNETHGLRAELYKLNVYAAPSGKFKPHVDTPRSKHQVGSLVICLPNVHEGGQLVLRHQGRETIFDWSGEKGATAIQWAAFYSDCEHEVLDVTAGERVTLTYNLYATCSANTALIDVEQAELYRTMKVLLEQPGFCKDGATLGYHCVHAYPHTSKDTISALPATLKGADKVVYACFAATNHPVRLRHVLGMTRMDMEWGDVYKCLLETTAESDLPKFEALKEYYHQVPDEITNQRTKSSSHHTWLRNDDSSHKRIDIAVLADTLVPFRTTRAGFLEEGPNQIIRAWTPNFSVEKVKWLNKPTHQELALVHGAYGNEPSMSHKYARLAVILEIPPSHAR</sequence>
<evidence type="ECO:0000313" key="4">
    <source>
        <dbReference type="Proteomes" id="UP000054266"/>
    </source>
</evidence>
<reference evidence="3 4" key="1">
    <citation type="submission" date="2015-01" db="EMBL/GenBank/DDBJ databases">
        <title>The Genome Sequence of Capronia semiimmersa CBS27337.</title>
        <authorList>
            <consortium name="The Broad Institute Genomics Platform"/>
            <person name="Cuomo C."/>
            <person name="de Hoog S."/>
            <person name="Gorbushina A."/>
            <person name="Stielow B."/>
            <person name="Teixiera M."/>
            <person name="Abouelleil A."/>
            <person name="Chapman S.B."/>
            <person name="Priest M."/>
            <person name="Young S.K."/>
            <person name="Wortman J."/>
            <person name="Nusbaum C."/>
            <person name="Birren B."/>
        </authorList>
    </citation>
    <scope>NUCLEOTIDE SEQUENCE [LARGE SCALE GENOMIC DNA]</scope>
    <source>
        <strain evidence="3 4">CBS 27337</strain>
    </source>
</reference>
<dbReference type="EMBL" id="KN846959">
    <property type="protein sequence ID" value="KIW67667.1"/>
    <property type="molecule type" value="Genomic_DNA"/>
</dbReference>
<feature type="domain" description="Fe2OG dioxygenase" evidence="2">
    <location>
        <begin position="246"/>
        <end position="348"/>
    </location>
</feature>
<accession>A0A0D2DZU3</accession>
<dbReference type="InterPro" id="IPR044862">
    <property type="entry name" value="Pro_4_hyd_alph_FE2OG_OXY"/>
</dbReference>
<dbReference type="Gene3D" id="2.60.120.620">
    <property type="entry name" value="q2cbj1_9rhob like domain"/>
    <property type="match status" value="1"/>
</dbReference>
<dbReference type="PANTHER" id="PTHR33099">
    <property type="entry name" value="FE2OG DIOXYGENASE DOMAIN-CONTAINING PROTEIN"/>
    <property type="match status" value="1"/>
</dbReference>
<dbReference type="InterPro" id="IPR005123">
    <property type="entry name" value="Oxoglu/Fe-dep_dioxygenase_dom"/>
</dbReference>
<evidence type="ECO:0000259" key="2">
    <source>
        <dbReference type="PROSITE" id="PS51471"/>
    </source>
</evidence>
<dbReference type="Proteomes" id="UP000054266">
    <property type="component" value="Unassembled WGS sequence"/>
</dbReference>
<evidence type="ECO:0000256" key="1">
    <source>
        <dbReference type="SAM" id="MobiDB-lite"/>
    </source>
</evidence>
<dbReference type="STRING" id="5601.A0A0D2DZU3"/>
<protein>
    <recommendedName>
        <fullName evidence="2">Fe2OG dioxygenase domain-containing protein</fullName>
    </recommendedName>
</protein>
<feature type="compositionally biased region" description="Basic and acidic residues" evidence="1">
    <location>
        <begin position="75"/>
        <end position="85"/>
    </location>
</feature>
<organism evidence="3 4">
    <name type="scientific">Phialophora macrospora</name>
    <dbReference type="NCBI Taxonomy" id="1851006"/>
    <lineage>
        <taxon>Eukaryota</taxon>
        <taxon>Fungi</taxon>
        <taxon>Dikarya</taxon>
        <taxon>Ascomycota</taxon>
        <taxon>Pezizomycotina</taxon>
        <taxon>Eurotiomycetes</taxon>
        <taxon>Chaetothyriomycetidae</taxon>
        <taxon>Chaetothyriales</taxon>
        <taxon>Herpotrichiellaceae</taxon>
        <taxon>Phialophora</taxon>
    </lineage>
</organism>
<dbReference type="Pfam" id="PF13640">
    <property type="entry name" value="2OG-FeII_Oxy_3"/>
    <property type="match status" value="1"/>
</dbReference>
<dbReference type="PROSITE" id="PS51471">
    <property type="entry name" value="FE2OG_OXY"/>
    <property type="match status" value="1"/>
</dbReference>
<feature type="compositionally biased region" description="Basic and acidic residues" evidence="1">
    <location>
        <begin position="141"/>
        <end position="151"/>
    </location>
</feature>
<feature type="region of interest" description="Disordered" evidence="1">
    <location>
        <begin position="67"/>
        <end position="151"/>
    </location>
</feature>